<dbReference type="Proteomes" id="UP000729402">
    <property type="component" value="Unassembled WGS sequence"/>
</dbReference>
<protein>
    <submittedName>
        <fullName evidence="1">Uncharacterized protein</fullName>
    </submittedName>
</protein>
<gene>
    <name evidence="1" type="ORF">GUJ93_ZPchr0007g5237</name>
</gene>
<reference evidence="1" key="1">
    <citation type="journal article" date="2021" name="bioRxiv">
        <title>Whole Genome Assembly and Annotation of Northern Wild Rice, Zizania palustris L., Supports a Whole Genome Duplication in the Zizania Genus.</title>
        <authorList>
            <person name="Haas M."/>
            <person name="Kono T."/>
            <person name="Macchietto M."/>
            <person name="Millas R."/>
            <person name="McGilp L."/>
            <person name="Shao M."/>
            <person name="Duquette J."/>
            <person name="Hirsch C.N."/>
            <person name="Kimball J."/>
        </authorList>
    </citation>
    <scope>NUCLEOTIDE SEQUENCE</scope>
    <source>
        <tissue evidence="1">Fresh leaf tissue</tissue>
    </source>
</reference>
<dbReference type="AlphaFoldDB" id="A0A8J5TG27"/>
<evidence type="ECO:0000313" key="1">
    <source>
        <dbReference type="EMBL" id="KAG8080574.1"/>
    </source>
</evidence>
<dbReference type="EMBL" id="JAAALK010000282">
    <property type="protein sequence ID" value="KAG8080574.1"/>
    <property type="molecule type" value="Genomic_DNA"/>
</dbReference>
<keyword evidence="2" id="KW-1185">Reference proteome</keyword>
<comment type="caution">
    <text evidence="1">The sequence shown here is derived from an EMBL/GenBank/DDBJ whole genome shotgun (WGS) entry which is preliminary data.</text>
</comment>
<reference evidence="1" key="2">
    <citation type="submission" date="2021-02" db="EMBL/GenBank/DDBJ databases">
        <authorList>
            <person name="Kimball J.A."/>
            <person name="Haas M.W."/>
            <person name="Macchietto M."/>
            <person name="Kono T."/>
            <person name="Duquette J."/>
            <person name="Shao M."/>
        </authorList>
    </citation>
    <scope>NUCLEOTIDE SEQUENCE</scope>
    <source>
        <tissue evidence="1">Fresh leaf tissue</tissue>
    </source>
</reference>
<evidence type="ECO:0000313" key="2">
    <source>
        <dbReference type="Proteomes" id="UP000729402"/>
    </source>
</evidence>
<accession>A0A8J5TG27</accession>
<proteinExistence type="predicted"/>
<name>A0A8J5TG27_ZIZPA</name>
<sequence length="84" mass="9230">MTAVLARRSNFQGRATDINPSLVRLWSRGQTLVLAPPPFLRTPLINSSAGRPLSEPSEWPPPASRSDVCRCFSESMGSRALCIF</sequence>
<organism evidence="1 2">
    <name type="scientific">Zizania palustris</name>
    <name type="common">Northern wild rice</name>
    <dbReference type="NCBI Taxonomy" id="103762"/>
    <lineage>
        <taxon>Eukaryota</taxon>
        <taxon>Viridiplantae</taxon>
        <taxon>Streptophyta</taxon>
        <taxon>Embryophyta</taxon>
        <taxon>Tracheophyta</taxon>
        <taxon>Spermatophyta</taxon>
        <taxon>Magnoliopsida</taxon>
        <taxon>Liliopsida</taxon>
        <taxon>Poales</taxon>
        <taxon>Poaceae</taxon>
        <taxon>BOP clade</taxon>
        <taxon>Oryzoideae</taxon>
        <taxon>Oryzeae</taxon>
        <taxon>Zizaniinae</taxon>
        <taxon>Zizania</taxon>
    </lineage>
</organism>